<protein>
    <submittedName>
        <fullName evidence="1">Uncharacterized protein</fullName>
    </submittedName>
</protein>
<name>A0A650AG54_9PEZI</name>
<reference evidence="1" key="1">
    <citation type="submission" date="2019-02" db="EMBL/GenBank/DDBJ databases">
        <title>The largest mitochondrial genome of Morchella importuna (272.2 kb) among fungi reservoir of numerous mitochondrial ORFs, repeatitive sequences and nuclear genome horizontal transfer.</title>
        <authorList>
            <person name="Liu W."/>
            <person name="Bian Y."/>
        </authorList>
    </citation>
    <scope>NUCLEOTIDE SEQUENCE</scope>
</reference>
<geneLocation type="mitochondrion" evidence="1"/>
<dbReference type="RefSeq" id="YP_009722247.1">
    <property type="nucleotide sequence ID" value="NC_045397.1"/>
</dbReference>
<dbReference type="AlphaFoldDB" id="A0A650AG54"/>
<dbReference type="EMBL" id="MK527108">
    <property type="protein sequence ID" value="QGN66649.1"/>
    <property type="molecule type" value="Genomic_DNA"/>
</dbReference>
<accession>A0A650AG54</accession>
<organism evidence="1">
    <name type="scientific">Morchella importuna</name>
    <dbReference type="NCBI Taxonomy" id="1174673"/>
    <lineage>
        <taxon>Eukaryota</taxon>
        <taxon>Fungi</taxon>
        <taxon>Dikarya</taxon>
        <taxon>Ascomycota</taxon>
        <taxon>Pezizomycotina</taxon>
        <taxon>Pezizomycetes</taxon>
        <taxon>Pezizales</taxon>
        <taxon>Morchellaceae</taxon>
        <taxon>Morchella</taxon>
    </lineage>
</organism>
<proteinExistence type="predicted"/>
<sequence length="134" mass="15016">MKINGEEGYIKDKYYPLYFPSIAGAMQCTRPLSNSPLMAFGQERSYFFVFIIFIVCLRRSPRGGAAHFVSSTPWVGSLPTAPYPGRVRVCAEAAGDSLIYFHPPSPAPPLSRTAFSHGLRPREKFFFKERGEGF</sequence>
<evidence type="ECO:0000313" key="1">
    <source>
        <dbReference type="EMBL" id="QGN66649.1"/>
    </source>
</evidence>
<dbReference type="GeneID" id="42905971"/>
<keyword evidence="1" id="KW-0496">Mitochondrion</keyword>
<gene>
    <name evidence="1" type="primary">orf134</name>
</gene>